<organism evidence="1 2">
    <name type="scientific">Tropicimonas isoalkanivorans</name>
    <dbReference type="NCBI Taxonomy" id="441112"/>
    <lineage>
        <taxon>Bacteria</taxon>
        <taxon>Pseudomonadati</taxon>
        <taxon>Pseudomonadota</taxon>
        <taxon>Alphaproteobacteria</taxon>
        <taxon>Rhodobacterales</taxon>
        <taxon>Roseobacteraceae</taxon>
        <taxon>Tropicimonas</taxon>
    </lineage>
</organism>
<dbReference type="InterPro" id="IPR001753">
    <property type="entry name" value="Enoyl-CoA_hydra/iso"/>
</dbReference>
<protein>
    <submittedName>
        <fullName evidence="1">Enoyl-CoA hydratase/carnithine racemase</fullName>
    </submittedName>
</protein>
<sequence>MIPEPVLVERRDGGIVVVTMNNPKTKNALSPEMIRGLGAVLEELNGDASVRAIVITGADGAFCSGGDISRMAKDRQILDSRAWMRVTQKIATYVVNSSKPVIAAVEGPAFGAGMSLAAAADFAVAGAGARFCAAFAKVSLGPDMGLYYTVSQRTGVPQAKRLIMTARVVEVAEAQHIGLVDEVTETGAALPRALELAAELAASAPLTIAVTKAVFADGILTLEDAFRAERDHQPYLFRTEDHQGAVDAFKAKTPYTFKGR</sequence>
<gene>
    <name evidence="1" type="ORF">SAMN04488094_103281</name>
</gene>
<dbReference type="PANTHER" id="PTHR43459:SF1">
    <property type="entry name" value="EG:BACN32G11.4 PROTEIN"/>
    <property type="match status" value="1"/>
</dbReference>
<dbReference type="SUPFAM" id="SSF52096">
    <property type="entry name" value="ClpP/crotonase"/>
    <property type="match status" value="1"/>
</dbReference>
<proteinExistence type="predicted"/>
<name>A0A1I1HUR8_9RHOB</name>
<dbReference type="Pfam" id="PF00378">
    <property type="entry name" value="ECH_1"/>
    <property type="match status" value="1"/>
</dbReference>
<accession>A0A1I1HUR8</accession>
<dbReference type="Proteomes" id="UP000198728">
    <property type="component" value="Unassembled WGS sequence"/>
</dbReference>
<dbReference type="GO" id="GO:0003824">
    <property type="term" value="F:catalytic activity"/>
    <property type="evidence" value="ECO:0007669"/>
    <property type="project" value="UniProtKB-ARBA"/>
</dbReference>
<dbReference type="EMBL" id="FOLG01000003">
    <property type="protein sequence ID" value="SFC27312.1"/>
    <property type="molecule type" value="Genomic_DNA"/>
</dbReference>
<dbReference type="CDD" id="cd06558">
    <property type="entry name" value="crotonase-like"/>
    <property type="match status" value="1"/>
</dbReference>
<dbReference type="AlphaFoldDB" id="A0A1I1HUR8"/>
<keyword evidence="2" id="KW-1185">Reference proteome</keyword>
<evidence type="ECO:0000313" key="1">
    <source>
        <dbReference type="EMBL" id="SFC27312.1"/>
    </source>
</evidence>
<reference evidence="1 2" key="1">
    <citation type="submission" date="2016-10" db="EMBL/GenBank/DDBJ databases">
        <authorList>
            <person name="de Groot N.N."/>
        </authorList>
    </citation>
    <scope>NUCLEOTIDE SEQUENCE [LARGE SCALE GENOMIC DNA]</scope>
    <source>
        <strain evidence="1 2">DSM 19548</strain>
    </source>
</reference>
<evidence type="ECO:0000313" key="2">
    <source>
        <dbReference type="Proteomes" id="UP000198728"/>
    </source>
</evidence>
<dbReference type="STRING" id="441112.SAMN04488094_103281"/>
<dbReference type="InterPro" id="IPR029045">
    <property type="entry name" value="ClpP/crotonase-like_dom_sf"/>
</dbReference>
<dbReference type="Gene3D" id="3.90.226.10">
    <property type="entry name" value="2-enoyl-CoA Hydratase, Chain A, domain 1"/>
    <property type="match status" value="1"/>
</dbReference>
<dbReference type="PANTHER" id="PTHR43459">
    <property type="entry name" value="ENOYL-COA HYDRATASE"/>
    <property type="match status" value="1"/>
</dbReference>